<organism evidence="1 2">
    <name type="scientific">Neovison vison</name>
    <name type="common">American mink</name>
    <name type="synonym">Mustela vison</name>
    <dbReference type="NCBI Taxonomy" id="452646"/>
    <lineage>
        <taxon>Eukaryota</taxon>
        <taxon>Metazoa</taxon>
        <taxon>Chordata</taxon>
        <taxon>Craniata</taxon>
        <taxon>Vertebrata</taxon>
        <taxon>Euteleostomi</taxon>
        <taxon>Mammalia</taxon>
        <taxon>Eutheria</taxon>
        <taxon>Laurasiatheria</taxon>
        <taxon>Carnivora</taxon>
        <taxon>Caniformia</taxon>
        <taxon>Musteloidea</taxon>
        <taxon>Mustelidae</taxon>
        <taxon>Mustelinae</taxon>
        <taxon>Neogale</taxon>
    </lineage>
</organism>
<proteinExistence type="predicted"/>
<name>A0A8C7AYI6_NEOVI</name>
<reference evidence="1" key="1">
    <citation type="submission" date="2025-08" db="UniProtKB">
        <authorList>
            <consortium name="Ensembl"/>
        </authorList>
    </citation>
    <scope>IDENTIFICATION</scope>
</reference>
<dbReference type="GeneTree" id="ENSGT00910000147904"/>
<reference evidence="1" key="2">
    <citation type="submission" date="2025-09" db="UniProtKB">
        <authorList>
            <consortium name="Ensembl"/>
        </authorList>
    </citation>
    <scope>IDENTIFICATION</scope>
</reference>
<dbReference type="AlphaFoldDB" id="A0A8C7AYI6"/>
<evidence type="ECO:0000313" key="2">
    <source>
        <dbReference type="Proteomes" id="UP000694425"/>
    </source>
</evidence>
<keyword evidence="2" id="KW-1185">Reference proteome</keyword>
<protein>
    <submittedName>
        <fullName evidence="1">Uncharacterized protein</fullName>
    </submittedName>
</protein>
<dbReference type="Ensembl" id="ENSNVIT00000017855.1">
    <property type="protein sequence ID" value="ENSNVIP00000015299.1"/>
    <property type="gene ID" value="ENSNVIG00000011996.1"/>
</dbReference>
<dbReference type="Proteomes" id="UP000694425">
    <property type="component" value="Unplaced"/>
</dbReference>
<accession>A0A8C7AYI6</accession>
<sequence>IYLCCVTLLRGKVMLTSPGSCNANSLCHFQRSKMVLFNCGPSHHTQGCLRIAALVSLSYAFLAQACCNRDVQEAGSQCIDKDLSQLKLFVFLF</sequence>
<evidence type="ECO:0000313" key="1">
    <source>
        <dbReference type="Ensembl" id="ENSNVIP00000015299.1"/>
    </source>
</evidence>